<dbReference type="GO" id="GO:0043161">
    <property type="term" value="P:proteasome-mediated ubiquitin-dependent protein catabolic process"/>
    <property type="evidence" value="ECO:0007669"/>
    <property type="project" value="TreeGrafter"/>
</dbReference>
<proteinExistence type="inferred from homology"/>
<comment type="function">
    <text evidence="1">Acts as a regulatory subunit of the 26S proteasome which is involved in the ATP-dependent degradation of ubiquitinated proteins.</text>
</comment>
<evidence type="ECO:0000256" key="3">
    <source>
        <dbReference type="ARBA" id="ARBA00022942"/>
    </source>
</evidence>
<dbReference type="InterPro" id="IPR000717">
    <property type="entry name" value="PCI_dom"/>
</dbReference>
<evidence type="ECO:0000256" key="2">
    <source>
        <dbReference type="ARBA" id="ARBA00005717"/>
    </source>
</evidence>
<protein>
    <recommendedName>
        <fullName evidence="4">26S proteasome regulatory subunit RPN7</fullName>
    </recommendedName>
</protein>
<dbReference type="EMBL" id="HBFA01038358">
    <property type="protein sequence ID" value="CAD8689608.1"/>
    <property type="molecule type" value="Transcribed_RNA"/>
</dbReference>
<dbReference type="PROSITE" id="PS50250">
    <property type="entry name" value="PCI"/>
    <property type="match status" value="1"/>
</dbReference>
<comment type="similarity">
    <text evidence="2">Belongs to the proteasome subunit S10 family.</text>
</comment>
<dbReference type="Pfam" id="PF21154">
    <property type="entry name" value="RPN7_PSMD6_C"/>
    <property type="match status" value="1"/>
</dbReference>
<dbReference type="GO" id="GO:0000502">
    <property type="term" value="C:proteasome complex"/>
    <property type="evidence" value="ECO:0007669"/>
    <property type="project" value="UniProtKB-KW"/>
</dbReference>
<dbReference type="Pfam" id="PF01399">
    <property type="entry name" value="PCI"/>
    <property type="match status" value="1"/>
</dbReference>
<dbReference type="AlphaFoldDB" id="A0A7S0WX45"/>
<dbReference type="FunFam" id="1.25.40.570:FF:000005">
    <property type="entry name" value="26S proteasome regulatory subunit N7"/>
    <property type="match status" value="1"/>
</dbReference>
<dbReference type="PANTHER" id="PTHR14145:SF1">
    <property type="entry name" value="26S PROTEASOME NON-ATPASE REGULATORY SUBUNIT 6"/>
    <property type="match status" value="1"/>
</dbReference>
<evidence type="ECO:0000256" key="4">
    <source>
        <dbReference type="ARBA" id="ARBA00075096"/>
    </source>
</evidence>
<sequence>MTEAEMTEAENVVDPEVQDAGLELAQKAFALSRPECVPGVDKAKLKEEIMESLVAGARSDIYVKYCEDFGWMLDDKILGEMKTKNAEELKQIDDRIADAEANLGDSEVREALLAKAEFFARIGKRDEALAAFKTTEEKTVAVGQKMDLIFSVLRLGLIAQDYTAVKEGVEKAKKMFETGGDWERKNRLKLYEGLYFMAVREFKKAAMLFLDSIATFTTYELFSYKTFVFYTVVTAIVTLDRVTLKTKVVDAPEILTVIDQIPCLSQFLNSLYECEYLNFFKAFCTVCDMVKVDPYLHPHFRFFMRQVRVVAYTQFLESYKSVTLQSMATAFGVSPDFMDKELSGFISSGRLNCKIDKVSGIIETNRPDAKNALYQKTIKQGDLLLNRIQKLSKVIDL</sequence>
<dbReference type="SMART" id="SM00088">
    <property type="entry name" value="PINT"/>
    <property type="match status" value="1"/>
</dbReference>
<feature type="coiled-coil region" evidence="5">
    <location>
        <begin position="82"/>
        <end position="109"/>
    </location>
</feature>
<gene>
    <name evidence="7" type="ORF">POBO1169_LOCUS19193</name>
</gene>
<dbReference type="PANTHER" id="PTHR14145">
    <property type="entry name" value="26S PROTESOME SUBUNIT 6"/>
    <property type="match status" value="1"/>
</dbReference>
<evidence type="ECO:0000259" key="6">
    <source>
        <dbReference type="PROSITE" id="PS50250"/>
    </source>
</evidence>
<evidence type="ECO:0000256" key="1">
    <source>
        <dbReference type="ARBA" id="ARBA00002187"/>
    </source>
</evidence>
<organism evidence="7">
    <name type="scientific">Pyramimonas obovata</name>
    <dbReference type="NCBI Taxonomy" id="1411642"/>
    <lineage>
        <taxon>Eukaryota</taxon>
        <taxon>Viridiplantae</taxon>
        <taxon>Chlorophyta</taxon>
        <taxon>Pyramimonadophyceae</taxon>
        <taxon>Pyramimonadales</taxon>
        <taxon>Pyramimonadaceae</taxon>
        <taxon>Pyramimonas</taxon>
        <taxon>Pyramimonas incertae sedis</taxon>
    </lineage>
</organism>
<reference evidence="7" key="1">
    <citation type="submission" date="2021-01" db="EMBL/GenBank/DDBJ databases">
        <authorList>
            <person name="Corre E."/>
            <person name="Pelletier E."/>
            <person name="Niang G."/>
            <person name="Scheremetjew M."/>
            <person name="Finn R."/>
            <person name="Kale V."/>
            <person name="Holt S."/>
            <person name="Cochrane G."/>
            <person name="Meng A."/>
            <person name="Brown T."/>
            <person name="Cohen L."/>
        </authorList>
    </citation>
    <scope>NUCLEOTIDE SEQUENCE</scope>
    <source>
        <strain evidence="7">CCMP722</strain>
    </source>
</reference>
<feature type="domain" description="PCI" evidence="6">
    <location>
        <begin position="201"/>
        <end position="369"/>
    </location>
</feature>
<dbReference type="Gene3D" id="1.25.40.570">
    <property type="match status" value="1"/>
</dbReference>
<dbReference type="InterPro" id="IPR049549">
    <property type="entry name" value="RPN7_PSMD6_C"/>
</dbReference>
<dbReference type="InterPro" id="IPR036390">
    <property type="entry name" value="WH_DNA-bd_sf"/>
</dbReference>
<dbReference type="SUPFAM" id="SSF46785">
    <property type="entry name" value="Winged helix' DNA-binding domain"/>
    <property type="match status" value="1"/>
</dbReference>
<evidence type="ECO:0000256" key="5">
    <source>
        <dbReference type="SAM" id="Coils"/>
    </source>
</evidence>
<dbReference type="InterPro" id="IPR045135">
    <property type="entry name" value="Rpn7_N"/>
</dbReference>
<keyword evidence="3" id="KW-0647">Proteasome</keyword>
<dbReference type="InterPro" id="IPR019585">
    <property type="entry name" value="Rpn7/CSN1"/>
</dbReference>
<accession>A0A7S0WX45</accession>
<evidence type="ECO:0000313" key="7">
    <source>
        <dbReference type="EMBL" id="CAD8689608.1"/>
    </source>
</evidence>
<dbReference type="Pfam" id="PF10602">
    <property type="entry name" value="RPN7"/>
    <property type="match status" value="1"/>
</dbReference>
<name>A0A7S0WX45_9CHLO</name>
<keyword evidence="5" id="KW-0175">Coiled coil</keyword>